<dbReference type="PANTHER" id="PTHR13398:SF0">
    <property type="entry name" value="GDP-FUCOSE PROTEIN O-FUCOSYLTRANSFERASE 2"/>
    <property type="match status" value="1"/>
</dbReference>
<evidence type="ECO:0000313" key="4">
    <source>
        <dbReference type="EMBL" id="KAJ7732474.1"/>
    </source>
</evidence>
<sequence length="482" mass="53787">MLLSMLFSFSRRPNSRVLLFACFWTFFGYFGGSLLDLKPTETSPWPGPTPPPPPPRTVTVQAPSEAVTVVANVEIETRKAEVVEPMVLNGPPTASFADNLRSDVQYITSWPGAGFTNDVMTYMNLVYLALLTERVPILPFFTPSHITEGGKYDVPSIDFGDVFDVDRLRKELGKPVLEWWQVKDRNNQSLDALGCWNVWQAVLSKNTAPHWSKAPEALKLDISYTIAPTWIRLIPTGDNLHMTFTALMSLAFPRKRKQAIQQAIQQPALSPILKASLPPSEQLLCFDNLYWLSTVEPHEMEHDYSPAWRFVGQHFHWAPRVEALARTHLRQAFGLGPAAPIPPYIAIHVRHGDFTTWCDGVPALDCFAPLIDYVKAVAAVRAELLASSGLDVEHVIVTSDETDSDWWAAVDALGWAYPDHEGTVAKHGKWYPMLIDGAIQSGAHGFVGTDQSTVSMISARRIQAWRGGTARMVKWGRWAEQG</sequence>
<proteinExistence type="predicted"/>
<dbReference type="AlphaFoldDB" id="A0AAD7I274"/>
<evidence type="ECO:0000256" key="1">
    <source>
        <dbReference type="ARBA" id="ARBA00022679"/>
    </source>
</evidence>
<dbReference type="EMBL" id="JARJLG010000175">
    <property type="protein sequence ID" value="KAJ7732474.1"/>
    <property type="molecule type" value="Genomic_DNA"/>
</dbReference>
<comment type="caution">
    <text evidence="4">The sequence shown here is derived from an EMBL/GenBank/DDBJ whole genome shotgun (WGS) entry which is preliminary data.</text>
</comment>
<dbReference type="InterPro" id="IPR045130">
    <property type="entry name" value="OFUT2-like"/>
</dbReference>
<organism evidence="4 5">
    <name type="scientific">Mycena maculata</name>
    <dbReference type="NCBI Taxonomy" id="230809"/>
    <lineage>
        <taxon>Eukaryota</taxon>
        <taxon>Fungi</taxon>
        <taxon>Dikarya</taxon>
        <taxon>Basidiomycota</taxon>
        <taxon>Agaricomycotina</taxon>
        <taxon>Agaricomycetes</taxon>
        <taxon>Agaricomycetidae</taxon>
        <taxon>Agaricales</taxon>
        <taxon>Marasmiineae</taxon>
        <taxon>Mycenaceae</taxon>
        <taxon>Mycena</taxon>
    </lineage>
</organism>
<dbReference type="Proteomes" id="UP001215280">
    <property type="component" value="Unassembled WGS sequence"/>
</dbReference>
<evidence type="ECO:0000313" key="5">
    <source>
        <dbReference type="Proteomes" id="UP001215280"/>
    </source>
</evidence>
<reference evidence="4" key="1">
    <citation type="submission" date="2023-03" db="EMBL/GenBank/DDBJ databases">
        <title>Massive genome expansion in bonnet fungi (Mycena s.s.) driven by repeated elements and novel gene families across ecological guilds.</title>
        <authorList>
            <consortium name="Lawrence Berkeley National Laboratory"/>
            <person name="Harder C.B."/>
            <person name="Miyauchi S."/>
            <person name="Viragh M."/>
            <person name="Kuo A."/>
            <person name="Thoen E."/>
            <person name="Andreopoulos B."/>
            <person name="Lu D."/>
            <person name="Skrede I."/>
            <person name="Drula E."/>
            <person name="Henrissat B."/>
            <person name="Morin E."/>
            <person name="Kohler A."/>
            <person name="Barry K."/>
            <person name="LaButti K."/>
            <person name="Morin E."/>
            <person name="Salamov A."/>
            <person name="Lipzen A."/>
            <person name="Mereny Z."/>
            <person name="Hegedus B."/>
            <person name="Baldrian P."/>
            <person name="Stursova M."/>
            <person name="Weitz H."/>
            <person name="Taylor A."/>
            <person name="Grigoriev I.V."/>
            <person name="Nagy L.G."/>
            <person name="Martin F."/>
            <person name="Kauserud H."/>
        </authorList>
    </citation>
    <scope>NUCLEOTIDE SEQUENCE</scope>
    <source>
        <strain evidence="4">CBHHK188m</strain>
    </source>
</reference>
<keyword evidence="1" id="KW-0808">Transferase</keyword>
<dbReference type="PANTHER" id="PTHR13398">
    <property type="entry name" value="GDP-FUCOSE PROTEIN O-FUCOSYLTRANSFERASE 2"/>
    <property type="match status" value="1"/>
</dbReference>
<evidence type="ECO:0000256" key="2">
    <source>
        <dbReference type="ARBA" id="ARBA00023253"/>
    </source>
</evidence>
<name>A0AAD7I274_9AGAR</name>
<protein>
    <submittedName>
        <fullName evidence="4">Uncharacterized protein</fullName>
    </submittedName>
</protein>
<accession>A0AAD7I274</accession>
<dbReference type="GO" id="GO:0006004">
    <property type="term" value="P:fucose metabolic process"/>
    <property type="evidence" value="ECO:0007669"/>
    <property type="project" value="UniProtKB-KW"/>
</dbReference>
<dbReference type="CDD" id="cd11296">
    <property type="entry name" value="O-FucT_like"/>
    <property type="match status" value="1"/>
</dbReference>
<dbReference type="GO" id="GO:0046922">
    <property type="term" value="F:peptide-O-fucosyltransferase activity"/>
    <property type="evidence" value="ECO:0007669"/>
    <property type="project" value="InterPro"/>
</dbReference>
<gene>
    <name evidence="4" type="ORF">DFH07DRAFT_846465</name>
</gene>
<keyword evidence="2" id="KW-0294">Fucose metabolism</keyword>
<evidence type="ECO:0000256" key="3">
    <source>
        <dbReference type="ARBA" id="ARBA00023277"/>
    </source>
</evidence>
<keyword evidence="5" id="KW-1185">Reference proteome</keyword>
<keyword evidence="3" id="KW-0119">Carbohydrate metabolism</keyword>
<dbReference type="Gene3D" id="3.40.50.11350">
    <property type="match status" value="1"/>
</dbReference>